<name>A0A8T1M3M4_CLOSI</name>
<evidence type="ECO:0000256" key="3">
    <source>
        <dbReference type="ARBA" id="ARBA00022989"/>
    </source>
</evidence>
<dbReference type="OrthoDB" id="448280at2759"/>
<feature type="transmembrane region" description="Helical" evidence="5">
    <location>
        <begin position="286"/>
        <end position="311"/>
    </location>
</feature>
<evidence type="ECO:0000256" key="6">
    <source>
        <dbReference type="SAM" id="SignalP"/>
    </source>
</evidence>
<dbReference type="GO" id="GO:0005385">
    <property type="term" value="F:zinc ion transmembrane transporter activity"/>
    <property type="evidence" value="ECO:0007669"/>
    <property type="project" value="TreeGrafter"/>
</dbReference>
<gene>
    <name evidence="7" type="ORF">CSKR_101133</name>
</gene>
<dbReference type="PANTHER" id="PTHR11040:SF140">
    <property type="entry name" value="ZRT (ZRT), IRT- (IRT-) LIKE PROTEIN TRANSPORTER"/>
    <property type="match status" value="1"/>
</dbReference>
<feature type="transmembrane region" description="Helical" evidence="5">
    <location>
        <begin position="365"/>
        <end position="388"/>
    </location>
</feature>
<feature type="transmembrane region" description="Helical" evidence="5">
    <location>
        <begin position="46"/>
        <end position="66"/>
    </location>
</feature>
<dbReference type="Proteomes" id="UP000286415">
    <property type="component" value="Unassembled WGS sequence"/>
</dbReference>
<keyword evidence="6" id="KW-0732">Signal</keyword>
<accession>A0A8T1M3M4</accession>
<feature type="transmembrane region" description="Helical" evidence="5">
    <location>
        <begin position="146"/>
        <end position="163"/>
    </location>
</feature>
<proteinExistence type="predicted"/>
<evidence type="ECO:0000313" key="7">
    <source>
        <dbReference type="EMBL" id="KAG5443568.1"/>
    </source>
</evidence>
<dbReference type="PANTHER" id="PTHR11040">
    <property type="entry name" value="ZINC/IRON TRANSPORTER"/>
    <property type="match status" value="1"/>
</dbReference>
<feature type="transmembrane region" description="Helical" evidence="5">
    <location>
        <begin position="400"/>
        <end position="422"/>
    </location>
</feature>
<feature type="transmembrane region" description="Helical" evidence="5">
    <location>
        <begin position="105"/>
        <end position="126"/>
    </location>
</feature>
<feature type="signal peptide" evidence="6">
    <location>
        <begin position="1"/>
        <end position="22"/>
    </location>
</feature>
<reference evidence="7 8" key="2">
    <citation type="journal article" date="2021" name="Genomics">
        <title>High-quality reference genome for Clonorchis sinensis.</title>
        <authorList>
            <person name="Young N.D."/>
            <person name="Stroehlein A.J."/>
            <person name="Kinkar L."/>
            <person name="Wang T."/>
            <person name="Sohn W.M."/>
            <person name="Chang B.C.H."/>
            <person name="Kaur P."/>
            <person name="Weisz D."/>
            <person name="Dudchenko O."/>
            <person name="Aiden E.L."/>
            <person name="Korhonen P.K."/>
            <person name="Gasser R.B."/>
        </authorList>
    </citation>
    <scope>NUCLEOTIDE SEQUENCE [LARGE SCALE GENOMIC DNA]</scope>
    <source>
        <strain evidence="7">Cs-k2</strain>
    </source>
</reference>
<keyword evidence="3 5" id="KW-1133">Transmembrane helix</keyword>
<protein>
    <submittedName>
        <fullName evidence="7">Zinc transporter ZIP1</fullName>
    </submittedName>
</protein>
<dbReference type="GO" id="GO:0005886">
    <property type="term" value="C:plasma membrane"/>
    <property type="evidence" value="ECO:0007669"/>
    <property type="project" value="TreeGrafter"/>
</dbReference>
<keyword evidence="8" id="KW-1185">Reference proteome</keyword>
<dbReference type="EMBL" id="NIRI02000056">
    <property type="protein sequence ID" value="KAG5443568.1"/>
    <property type="molecule type" value="Genomic_DNA"/>
</dbReference>
<evidence type="ECO:0000256" key="4">
    <source>
        <dbReference type="ARBA" id="ARBA00023136"/>
    </source>
</evidence>
<feature type="chain" id="PRO_5035822587" evidence="6">
    <location>
        <begin position="23"/>
        <end position="424"/>
    </location>
</feature>
<feature type="transmembrane region" description="Helical" evidence="5">
    <location>
        <begin position="257"/>
        <end position="274"/>
    </location>
</feature>
<keyword evidence="4 5" id="KW-0472">Membrane</keyword>
<keyword evidence="2 5" id="KW-0812">Transmembrane</keyword>
<comment type="caution">
    <text evidence="7">The sequence shown here is derived from an EMBL/GenBank/DDBJ whole genome shotgun (WGS) entry which is preliminary data.</text>
</comment>
<feature type="transmembrane region" description="Helical" evidence="5">
    <location>
        <begin position="331"/>
        <end position="353"/>
    </location>
</feature>
<dbReference type="AlphaFoldDB" id="A0A8T1M3M4"/>
<organism evidence="7 8">
    <name type="scientific">Clonorchis sinensis</name>
    <name type="common">Chinese liver fluke</name>
    <dbReference type="NCBI Taxonomy" id="79923"/>
    <lineage>
        <taxon>Eukaryota</taxon>
        <taxon>Metazoa</taxon>
        <taxon>Spiralia</taxon>
        <taxon>Lophotrochozoa</taxon>
        <taxon>Platyhelminthes</taxon>
        <taxon>Trematoda</taxon>
        <taxon>Digenea</taxon>
        <taxon>Opisthorchiida</taxon>
        <taxon>Opisthorchiata</taxon>
        <taxon>Opisthorchiidae</taxon>
        <taxon>Clonorchis</taxon>
    </lineage>
</organism>
<evidence type="ECO:0000256" key="2">
    <source>
        <dbReference type="ARBA" id="ARBA00022692"/>
    </source>
</evidence>
<dbReference type="InterPro" id="IPR003689">
    <property type="entry name" value="ZIP"/>
</dbReference>
<evidence type="ECO:0000256" key="1">
    <source>
        <dbReference type="ARBA" id="ARBA00004141"/>
    </source>
</evidence>
<reference evidence="7 8" key="1">
    <citation type="journal article" date="2018" name="Biotechnol. Adv.">
        <title>Improved genomic resources and new bioinformatic workflow for the carcinogenic parasite Clonorchis sinensis: Biotechnological implications.</title>
        <authorList>
            <person name="Wang D."/>
            <person name="Korhonen P.K."/>
            <person name="Gasser R.B."/>
            <person name="Young N.D."/>
        </authorList>
    </citation>
    <scope>NUCLEOTIDE SEQUENCE [LARGE SCALE GENOMIC DNA]</scope>
    <source>
        <strain evidence="7">Cs-k2</strain>
    </source>
</reference>
<evidence type="ECO:0000313" key="8">
    <source>
        <dbReference type="Proteomes" id="UP000286415"/>
    </source>
</evidence>
<sequence length="424" mass="45758">MLRSLKFTQSLLVLYLSSVAFGSEHGVLHGTGDRTPLTGGKLGLAAVMFFYSFLACSLPVLIVHCIDRKEQSAKLPHGSYEETDGLLPKSGCFSRFWTPERRTKIISRSNCLAAGALLSVGFLDVFIDTIECFNSALAKADITTDFPLASFVTLLGFFLILGVEQVTLEFFRTPGTDVPMQHQDGSAIQGAINSQTTSQRSSIRQRTTSLTAITETVAVLPEALNFHGSPMPEFECLSAESEHQGHYHHQLTVMQSGWIRVLILLCAISLHSVFEGMALGLTKSFASLLTLFAALSMHKIIIAISIGINLVSETTRQSHLGNGRPNSVKLYVSQVAAILTFSGASPLGTLIGWAVTNHSGSTSFLFIEATLQGLACGTFCYVVFCELLTNEIRDDSGDKLGKFLFLVIGWALVALVIVLSPAGA</sequence>
<comment type="subcellular location">
    <subcellularLocation>
        <location evidence="1">Membrane</location>
        <topology evidence="1">Multi-pass membrane protein</topology>
    </subcellularLocation>
</comment>
<dbReference type="Pfam" id="PF02535">
    <property type="entry name" value="Zip"/>
    <property type="match status" value="1"/>
</dbReference>
<evidence type="ECO:0000256" key="5">
    <source>
        <dbReference type="SAM" id="Phobius"/>
    </source>
</evidence>